<evidence type="ECO:0000256" key="3">
    <source>
        <dbReference type="ARBA" id="ARBA00022448"/>
    </source>
</evidence>
<dbReference type="EMBL" id="FWFJ01000037">
    <property type="protein sequence ID" value="SLN65908.1"/>
    <property type="molecule type" value="Genomic_DNA"/>
</dbReference>
<dbReference type="Gene3D" id="2.40.50.100">
    <property type="match status" value="1"/>
</dbReference>
<dbReference type="NCBIfam" id="TIGR01843">
    <property type="entry name" value="type_I_hlyD"/>
    <property type="match status" value="1"/>
</dbReference>
<dbReference type="AlphaFoldDB" id="A0A1X6ZZT0"/>
<dbReference type="InterPro" id="IPR058982">
    <property type="entry name" value="Beta-barrel_AprE"/>
</dbReference>
<reference evidence="12" key="1">
    <citation type="submission" date="2017-03" db="EMBL/GenBank/DDBJ databases">
        <authorList>
            <person name="Rodrigo-Torres L."/>
            <person name="Arahal R.D."/>
            <person name="Lucena T."/>
        </authorList>
    </citation>
    <scope>NUCLEOTIDE SEQUENCE [LARGE SCALE GENOMIC DNA]</scope>
    <source>
        <strain evidence="12">CECT 8370</strain>
    </source>
</reference>
<dbReference type="RefSeq" id="WP_085828012.1">
    <property type="nucleotide sequence ID" value="NZ_FWFJ01000037.1"/>
</dbReference>
<evidence type="ECO:0000313" key="12">
    <source>
        <dbReference type="Proteomes" id="UP000194012"/>
    </source>
</evidence>
<evidence type="ECO:0000256" key="8">
    <source>
        <dbReference type="ARBA" id="ARBA00023136"/>
    </source>
</evidence>
<dbReference type="PROSITE" id="PS00543">
    <property type="entry name" value="HLYD_FAMILY"/>
    <property type="match status" value="1"/>
</dbReference>
<evidence type="ECO:0000256" key="5">
    <source>
        <dbReference type="ARBA" id="ARBA00022519"/>
    </source>
</evidence>
<proteinExistence type="inferred from homology"/>
<keyword evidence="4 9" id="KW-1003">Cell membrane</keyword>
<evidence type="ECO:0000256" key="2">
    <source>
        <dbReference type="ARBA" id="ARBA00009477"/>
    </source>
</evidence>
<sequence>MSRLDSPRTTAGILAELNDRLRGPSLTVWLCALTVWAFILWAAFAWIDEIVRAQGEFISTSRPQIIQNLEGGILSELLVQEGDVVARGDILARLHDTQFESAVVDLSDQIAALEVRRLRLEAELAGQFDFTVPGALDARAADMIASERALLKARQEDFVKRSEGAKSVLKQSSEEKRLLENLLERKIVALIEVTRARKAHADAQKRYDEIVTQAELERAEAYSETLKELATLRQGLKSSQDQLNRTVLHSPLRGIVNNLKVTTIGGVVRPGEQILEIIPLDEEMFVEARVEPRNIANIRRGREATIKLTAYDYTIFGTLKGQVNFISADTFKDERARDPDGDPHYKVTLRVDMSALTPRQAGIEIRPGMQAEVELHTGEKTVLQYLLKPLYKSQQALREP</sequence>
<keyword evidence="6 9" id="KW-0812">Transmembrane</keyword>
<dbReference type="PRINTS" id="PR01490">
    <property type="entry name" value="RTXTOXIND"/>
</dbReference>
<evidence type="ECO:0000256" key="9">
    <source>
        <dbReference type="RuleBase" id="RU365093"/>
    </source>
</evidence>
<keyword evidence="12" id="KW-1185">Reference proteome</keyword>
<protein>
    <recommendedName>
        <fullName evidence="9">Membrane fusion protein (MFP) family protein</fullName>
    </recommendedName>
</protein>
<evidence type="ECO:0000313" key="11">
    <source>
        <dbReference type="EMBL" id="SLN65908.1"/>
    </source>
</evidence>
<keyword evidence="5 9" id="KW-0997">Cell inner membrane</keyword>
<organism evidence="11 12">
    <name type="scientific">Roseovarius gaetbuli</name>
    <dbReference type="NCBI Taxonomy" id="1356575"/>
    <lineage>
        <taxon>Bacteria</taxon>
        <taxon>Pseudomonadati</taxon>
        <taxon>Pseudomonadota</taxon>
        <taxon>Alphaproteobacteria</taxon>
        <taxon>Rhodobacterales</taxon>
        <taxon>Roseobacteraceae</taxon>
        <taxon>Roseovarius</taxon>
    </lineage>
</organism>
<dbReference type="GO" id="GO:0005886">
    <property type="term" value="C:plasma membrane"/>
    <property type="evidence" value="ECO:0007669"/>
    <property type="project" value="UniProtKB-SubCell"/>
</dbReference>
<comment type="similarity">
    <text evidence="2 9">Belongs to the membrane fusion protein (MFP) (TC 8.A.1) family.</text>
</comment>
<evidence type="ECO:0000259" key="10">
    <source>
        <dbReference type="Pfam" id="PF26002"/>
    </source>
</evidence>
<dbReference type="Gene3D" id="2.40.30.170">
    <property type="match status" value="1"/>
</dbReference>
<gene>
    <name evidence="11" type="primary">prsE_3</name>
    <name evidence="11" type="ORF">ROG8370_03056</name>
</gene>
<keyword evidence="8 9" id="KW-0472">Membrane</keyword>
<dbReference type="InterPro" id="IPR010129">
    <property type="entry name" value="T1SS_HlyD"/>
</dbReference>
<dbReference type="OrthoDB" id="9810980at2"/>
<feature type="domain" description="AprE-like beta-barrel" evidence="10">
    <location>
        <begin position="284"/>
        <end position="378"/>
    </location>
</feature>
<feature type="transmembrane region" description="Helical" evidence="9">
    <location>
        <begin position="26"/>
        <end position="47"/>
    </location>
</feature>
<evidence type="ECO:0000256" key="7">
    <source>
        <dbReference type="ARBA" id="ARBA00022989"/>
    </source>
</evidence>
<evidence type="ECO:0000256" key="1">
    <source>
        <dbReference type="ARBA" id="ARBA00004377"/>
    </source>
</evidence>
<dbReference type="Pfam" id="PF26002">
    <property type="entry name" value="Beta-barrel_AprE"/>
    <property type="match status" value="1"/>
</dbReference>
<dbReference type="PANTHER" id="PTHR30386">
    <property type="entry name" value="MEMBRANE FUSION SUBUNIT OF EMRAB-TOLC MULTIDRUG EFFLUX PUMP"/>
    <property type="match status" value="1"/>
</dbReference>
<comment type="subcellular location">
    <subcellularLocation>
        <location evidence="1 9">Cell inner membrane</location>
        <topology evidence="1 9">Single-pass membrane protein</topology>
    </subcellularLocation>
</comment>
<keyword evidence="3 9" id="KW-0813">Transport</keyword>
<dbReference type="GO" id="GO:0009306">
    <property type="term" value="P:protein secretion"/>
    <property type="evidence" value="ECO:0007669"/>
    <property type="project" value="InterPro"/>
</dbReference>
<name>A0A1X6ZZT0_9RHOB</name>
<dbReference type="InterPro" id="IPR006144">
    <property type="entry name" value="Secretion_HlyD_CS"/>
</dbReference>
<evidence type="ECO:0000256" key="4">
    <source>
        <dbReference type="ARBA" id="ARBA00022475"/>
    </source>
</evidence>
<evidence type="ECO:0000256" key="6">
    <source>
        <dbReference type="ARBA" id="ARBA00022692"/>
    </source>
</evidence>
<keyword evidence="7 9" id="KW-1133">Transmembrane helix</keyword>
<dbReference type="InterPro" id="IPR050739">
    <property type="entry name" value="MFP"/>
</dbReference>
<accession>A0A1X6ZZT0</accession>
<dbReference type="Proteomes" id="UP000194012">
    <property type="component" value="Unassembled WGS sequence"/>
</dbReference>
<dbReference type="PANTHER" id="PTHR30386:SF26">
    <property type="entry name" value="TRANSPORT PROTEIN COMB"/>
    <property type="match status" value="1"/>
</dbReference>